<name>A0A1B1Z1J2_9BACL</name>
<dbReference type="STRING" id="255247.ABE41_004965"/>
<dbReference type="RefSeq" id="WP_066287097.1">
    <property type="nucleotide sequence ID" value="NZ_CP016761.1"/>
</dbReference>
<keyword evidence="3" id="KW-1185">Reference proteome</keyword>
<gene>
    <name evidence="2" type="ORF">ABE41_004965</name>
</gene>
<reference evidence="2 3" key="1">
    <citation type="submission" date="2016-08" db="EMBL/GenBank/DDBJ databases">
        <title>Complete genome sequence of Fictibacillus arsenicus G25-54, a strain with toxicity to nematodes and a potential arsenic-resistance activity.</title>
        <authorList>
            <person name="Zheng Z."/>
        </authorList>
    </citation>
    <scope>NUCLEOTIDE SEQUENCE [LARGE SCALE GENOMIC DNA]</scope>
    <source>
        <strain evidence="2 3">G25-54</strain>
    </source>
</reference>
<feature type="coiled-coil region" evidence="1">
    <location>
        <begin position="25"/>
        <end position="55"/>
    </location>
</feature>
<proteinExistence type="predicted"/>
<evidence type="ECO:0000256" key="1">
    <source>
        <dbReference type="SAM" id="Coils"/>
    </source>
</evidence>
<accession>A0A1B1Z1J2</accession>
<evidence type="ECO:0000313" key="3">
    <source>
        <dbReference type="Proteomes" id="UP000077412"/>
    </source>
</evidence>
<dbReference type="EMBL" id="CP016761">
    <property type="protein sequence ID" value="ANX11348.1"/>
    <property type="molecule type" value="Genomic_DNA"/>
</dbReference>
<organism evidence="2 3">
    <name type="scientific">Fictibacillus arsenicus</name>
    <dbReference type="NCBI Taxonomy" id="255247"/>
    <lineage>
        <taxon>Bacteria</taxon>
        <taxon>Bacillati</taxon>
        <taxon>Bacillota</taxon>
        <taxon>Bacilli</taxon>
        <taxon>Bacillales</taxon>
        <taxon>Fictibacillaceae</taxon>
        <taxon>Fictibacillus</taxon>
    </lineage>
</organism>
<dbReference type="AlphaFoldDB" id="A0A1B1Z1J2"/>
<dbReference type="KEGG" id="far:ABE41_004965"/>
<dbReference type="OrthoDB" id="65897at2"/>
<sequence length="77" mass="9279">MITFEKMSNKEFKSYIEFMIPDYAKDTAEHYLMSMEEANEKAEKQIESLQIKRIQRDKIFIILRMKKDSQATFGFML</sequence>
<evidence type="ECO:0000313" key="2">
    <source>
        <dbReference type="EMBL" id="ANX11348.1"/>
    </source>
</evidence>
<keyword evidence="1" id="KW-0175">Coiled coil</keyword>
<protein>
    <submittedName>
        <fullName evidence="2">Uncharacterized protein</fullName>
    </submittedName>
</protein>
<dbReference type="Proteomes" id="UP000077412">
    <property type="component" value="Chromosome"/>
</dbReference>